<accession>A0ABX3TI32</accession>
<sequence length="50" mass="5715">MNRIKAVQRALDVRSRRVYLEIGVSRGTAFRRIVAEEKIAVDPAFKLSAR</sequence>
<dbReference type="Proteomes" id="UP000192847">
    <property type="component" value="Unassembled WGS sequence"/>
</dbReference>
<comment type="caution">
    <text evidence="1">The sequence shown here is derived from an EMBL/GenBank/DDBJ whole genome shotgun (WGS) entry which is preliminary data.</text>
</comment>
<proteinExistence type="predicted"/>
<protein>
    <submittedName>
        <fullName evidence="1">Biotin carboxyl carrier protein</fullName>
    </submittedName>
</protein>
<evidence type="ECO:0000313" key="1">
    <source>
        <dbReference type="EMBL" id="ORB78438.1"/>
    </source>
</evidence>
<reference evidence="1 2" key="1">
    <citation type="submission" date="2017-02" db="EMBL/GenBank/DDBJ databases">
        <title>The new phylogeny of genus Mycobacterium.</title>
        <authorList>
            <person name="Tortoli E."/>
            <person name="Trovato A."/>
            <person name="Cirillo D.M."/>
        </authorList>
    </citation>
    <scope>NUCLEOTIDE SEQUENCE [LARGE SCALE GENOMIC DNA]</scope>
    <source>
        <strain evidence="1 2">CCUG 56329</strain>
    </source>
</reference>
<dbReference type="EMBL" id="MVIL01000077">
    <property type="protein sequence ID" value="ORB78438.1"/>
    <property type="molecule type" value="Genomic_DNA"/>
</dbReference>
<feature type="non-terminal residue" evidence="1">
    <location>
        <position position="50"/>
    </location>
</feature>
<evidence type="ECO:0000313" key="2">
    <source>
        <dbReference type="Proteomes" id="UP000192847"/>
    </source>
</evidence>
<keyword evidence="2" id="KW-1185">Reference proteome</keyword>
<name>A0ABX3TI32_9MYCO</name>
<gene>
    <name evidence="1" type="ORF">BST46_19345</name>
</gene>
<organism evidence="1 2">
    <name type="scientific">Mycobacterium timonense</name>
    <dbReference type="NCBI Taxonomy" id="701043"/>
    <lineage>
        <taxon>Bacteria</taxon>
        <taxon>Bacillati</taxon>
        <taxon>Actinomycetota</taxon>
        <taxon>Actinomycetes</taxon>
        <taxon>Mycobacteriales</taxon>
        <taxon>Mycobacteriaceae</taxon>
        <taxon>Mycobacterium</taxon>
        <taxon>Mycobacterium avium complex (MAC)</taxon>
    </lineage>
</organism>